<dbReference type="GO" id="GO:0005524">
    <property type="term" value="F:ATP binding"/>
    <property type="evidence" value="ECO:0007669"/>
    <property type="project" value="InterPro"/>
</dbReference>
<sequence length="470" mass="54712">MEILNKPYKERPKDIWKYVDEDKHQKHVMVSINSAKTEEIDDRIVYMEDLEKRKEVYGICGECNEPGTGYYWCRPCNAKRFKENFKNWTSGNKDIDELIQHSQLNAVYFSKSIWPERYIEYWDIENQKWKKITKFKVALKSLDNSSDIRTDFLNEVKSYLQIHLYNVIKCHGITQDPNTKGYMMVLKYCEGGNLRNYYLNNNDYDLTVLQLLRIATGLLDIHNADKVHKDFHSGNILHDIGIYISDLGMCQPVNNEEEKSGKREGVYGILPYMAPEILRGYQYTKAADIYSFGIVMNEFLSEEIPFNDIPHDYTLAIEICKGLRPRISEDVPKLFADLIMKCWDAKLENRPTVKELYQVITKLHKEQWKTGGEFDSQMYKYKKIRNKVKNGSNKNKSENIKTHPQAIYTSRLLNFKNLPEPVNSSGLSSFKVNSDAVPSVSTNLISECLDCLVNIDLAINPRPMKLAKIK</sequence>
<comment type="caution">
    <text evidence="2">The sequence shown here is derived from an EMBL/GenBank/DDBJ whole genome shotgun (WGS) entry which is preliminary data.</text>
</comment>
<protein>
    <recommendedName>
        <fullName evidence="1">Protein kinase domain-containing protein</fullName>
    </recommendedName>
</protein>
<feature type="domain" description="Protein kinase" evidence="1">
    <location>
        <begin position="93"/>
        <end position="367"/>
    </location>
</feature>
<name>A0A2Z6QGV0_9GLOM</name>
<dbReference type="SUPFAM" id="SSF56112">
    <property type="entry name" value="Protein kinase-like (PK-like)"/>
    <property type="match status" value="1"/>
</dbReference>
<dbReference type="Gene3D" id="1.10.510.10">
    <property type="entry name" value="Transferase(Phosphotransferase) domain 1"/>
    <property type="match status" value="1"/>
</dbReference>
<dbReference type="PROSITE" id="PS50011">
    <property type="entry name" value="PROTEIN_KINASE_DOM"/>
    <property type="match status" value="1"/>
</dbReference>
<dbReference type="GO" id="GO:0004674">
    <property type="term" value="F:protein serine/threonine kinase activity"/>
    <property type="evidence" value="ECO:0007669"/>
    <property type="project" value="TreeGrafter"/>
</dbReference>
<dbReference type="AlphaFoldDB" id="A0A2Z6QGV0"/>
<dbReference type="Proteomes" id="UP000247702">
    <property type="component" value="Unassembled WGS sequence"/>
</dbReference>
<gene>
    <name evidence="2" type="ORF">RclHR1_10680005</name>
</gene>
<accession>A0A2Z6QGV0</accession>
<dbReference type="PANTHER" id="PTHR44329">
    <property type="entry name" value="SERINE/THREONINE-PROTEIN KINASE TNNI3K-RELATED"/>
    <property type="match status" value="1"/>
</dbReference>
<dbReference type="EMBL" id="BEXD01000078">
    <property type="protein sequence ID" value="GBB84031.1"/>
    <property type="molecule type" value="Genomic_DNA"/>
</dbReference>
<dbReference type="InterPro" id="IPR000719">
    <property type="entry name" value="Prot_kinase_dom"/>
</dbReference>
<organism evidence="2 3">
    <name type="scientific">Rhizophagus clarus</name>
    <dbReference type="NCBI Taxonomy" id="94130"/>
    <lineage>
        <taxon>Eukaryota</taxon>
        <taxon>Fungi</taxon>
        <taxon>Fungi incertae sedis</taxon>
        <taxon>Mucoromycota</taxon>
        <taxon>Glomeromycotina</taxon>
        <taxon>Glomeromycetes</taxon>
        <taxon>Glomerales</taxon>
        <taxon>Glomeraceae</taxon>
        <taxon>Rhizophagus</taxon>
    </lineage>
</organism>
<dbReference type="InterPro" id="IPR051681">
    <property type="entry name" value="Ser/Thr_Kinases-Pseudokinases"/>
</dbReference>
<dbReference type="InterPro" id="IPR011009">
    <property type="entry name" value="Kinase-like_dom_sf"/>
</dbReference>
<dbReference type="InterPro" id="IPR001245">
    <property type="entry name" value="Ser-Thr/Tyr_kinase_cat_dom"/>
</dbReference>
<dbReference type="Pfam" id="PF07714">
    <property type="entry name" value="PK_Tyr_Ser-Thr"/>
    <property type="match status" value="1"/>
</dbReference>
<evidence type="ECO:0000259" key="1">
    <source>
        <dbReference type="PROSITE" id="PS50011"/>
    </source>
</evidence>
<evidence type="ECO:0000313" key="3">
    <source>
        <dbReference type="Proteomes" id="UP000247702"/>
    </source>
</evidence>
<evidence type="ECO:0000313" key="2">
    <source>
        <dbReference type="EMBL" id="GBB84031.1"/>
    </source>
</evidence>
<keyword evidence="3" id="KW-1185">Reference proteome</keyword>
<proteinExistence type="predicted"/>
<reference evidence="2 3" key="1">
    <citation type="submission" date="2017-11" db="EMBL/GenBank/DDBJ databases">
        <title>The genome of Rhizophagus clarus HR1 reveals common genetic basis of auxotrophy among arbuscular mycorrhizal fungi.</title>
        <authorList>
            <person name="Kobayashi Y."/>
        </authorList>
    </citation>
    <scope>NUCLEOTIDE SEQUENCE [LARGE SCALE GENOMIC DNA]</scope>
    <source>
        <strain evidence="2 3">HR1</strain>
    </source>
</reference>